<dbReference type="OrthoDB" id="371687at2157"/>
<feature type="domain" description="4-vinyl reductase 4VR" evidence="1">
    <location>
        <begin position="100"/>
        <end position="162"/>
    </location>
</feature>
<evidence type="ECO:0000259" key="1">
    <source>
        <dbReference type="SMART" id="SM00989"/>
    </source>
</evidence>
<dbReference type="Pfam" id="PF02830">
    <property type="entry name" value="V4R"/>
    <property type="match status" value="1"/>
</dbReference>
<dbReference type="EMBL" id="CP009149">
    <property type="protein sequence ID" value="AIJ04858.1"/>
    <property type="molecule type" value="Genomic_DNA"/>
</dbReference>
<dbReference type="AlphaFoldDB" id="A0A076LEM5"/>
<dbReference type="STRING" id="1301915.JH146_0007"/>
<dbReference type="RefSeq" id="WP_048201078.1">
    <property type="nucleotide sequence ID" value="NZ_CP009149.1"/>
</dbReference>
<dbReference type="Gene3D" id="3.30.1380.20">
    <property type="entry name" value="Trafficking protein particle complex subunit 3"/>
    <property type="match status" value="1"/>
</dbReference>
<dbReference type="SUPFAM" id="SSF111126">
    <property type="entry name" value="Ligand-binding domain in the NO signalling and Golgi transport"/>
    <property type="match status" value="1"/>
</dbReference>
<dbReference type="HOGENOM" id="CLU_128702_0_0_2"/>
<dbReference type="GeneID" id="24890598"/>
<sequence>MDKELLHKKIRKDIKDLINNNPPERTLGNLIPLSIFQAVRIGVLTAGCGIEAIIYNIGKDIGKEVISRCVDESNLLESFAEILKKAKIGILETKKVDEDEMVLILKDCISCHNVPNVGTTLCHFEAGLIAGTLEKKLRRKVNAVEVKCCGNGDEYCEFLVKIEDRLYW</sequence>
<dbReference type="InterPro" id="IPR004096">
    <property type="entry name" value="V4R"/>
</dbReference>
<evidence type="ECO:0000313" key="3">
    <source>
        <dbReference type="Proteomes" id="UP000028781"/>
    </source>
</evidence>
<dbReference type="InterPro" id="IPR024096">
    <property type="entry name" value="NO_sig/Golgi_transp_ligand-bd"/>
</dbReference>
<gene>
    <name evidence="2" type="ORF">JH146_0007</name>
</gene>
<accession>A0A076LEM5</accession>
<proteinExistence type="predicted"/>
<dbReference type="PANTHER" id="PTHR35090">
    <property type="entry name" value="DNA-DIRECTED RNA POLYMERASE SUBUNIT I"/>
    <property type="match status" value="1"/>
</dbReference>
<dbReference type="KEGG" id="mjh:JH146_0007"/>
<evidence type="ECO:0000313" key="2">
    <source>
        <dbReference type="EMBL" id="AIJ04858.1"/>
    </source>
</evidence>
<dbReference type="PANTHER" id="PTHR35090:SF2">
    <property type="entry name" value="ARSR FAMILY TRANSCRIPTIONAL REGULATOR"/>
    <property type="match status" value="1"/>
</dbReference>
<name>A0A076LEM5_9EURY</name>
<organism evidence="2 3">
    <name type="scientific">Methanocaldococcus bathoardescens</name>
    <dbReference type="NCBI Taxonomy" id="1301915"/>
    <lineage>
        <taxon>Archaea</taxon>
        <taxon>Methanobacteriati</taxon>
        <taxon>Methanobacteriota</taxon>
        <taxon>Methanomada group</taxon>
        <taxon>Methanococci</taxon>
        <taxon>Methanococcales</taxon>
        <taxon>Methanocaldococcaceae</taxon>
        <taxon>Methanocaldococcus</taxon>
    </lineage>
</organism>
<keyword evidence="3" id="KW-1185">Reference proteome</keyword>
<dbReference type="SMART" id="SM00989">
    <property type="entry name" value="V4R"/>
    <property type="match status" value="1"/>
</dbReference>
<reference evidence="2 3" key="1">
    <citation type="journal article" date="2015" name="Int. J. Syst. Evol. Microbiol.">
        <title>M ethanocaldococcus bathoardescens sp. nov., a hyperthermophilic methanogen isolated from a volcanically active deep-sea hydrothermal vent.</title>
        <authorList>
            <person name="Stewart L.C."/>
            <person name="Jung J.H."/>
            <person name="Kim Y.T."/>
            <person name="Kwon S.W."/>
            <person name="Park C.S."/>
            <person name="Holden J.F."/>
        </authorList>
    </citation>
    <scope>NUCLEOTIDE SEQUENCE [LARGE SCALE GENOMIC DNA]</scope>
    <source>
        <strain evidence="2 3">JH146</strain>
    </source>
</reference>
<dbReference type="Proteomes" id="UP000028781">
    <property type="component" value="Chromosome"/>
</dbReference>
<protein>
    <recommendedName>
        <fullName evidence="1">4-vinyl reductase 4VR domain-containing protein</fullName>
    </recommendedName>
</protein>